<dbReference type="CDD" id="cd07377">
    <property type="entry name" value="WHTH_GntR"/>
    <property type="match status" value="1"/>
</dbReference>
<evidence type="ECO:0000256" key="3">
    <source>
        <dbReference type="ARBA" id="ARBA00023163"/>
    </source>
</evidence>
<proteinExistence type="predicted"/>
<dbReference type="PROSITE" id="PS50949">
    <property type="entry name" value="HTH_GNTR"/>
    <property type="match status" value="1"/>
</dbReference>
<evidence type="ECO:0000313" key="6">
    <source>
        <dbReference type="Proteomes" id="UP000655868"/>
    </source>
</evidence>
<evidence type="ECO:0000259" key="4">
    <source>
        <dbReference type="PROSITE" id="PS50949"/>
    </source>
</evidence>
<dbReference type="SUPFAM" id="SSF48008">
    <property type="entry name" value="GntR ligand-binding domain-like"/>
    <property type="match status" value="1"/>
</dbReference>
<dbReference type="SUPFAM" id="SSF46785">
    <property type="entry name" value="Winged helix' DNA-binding domain"/>
    <property type="match status" value="1"/>
</dbReference>
<dbReference type="GO" id="GO:0003677">
    <property type="term" value="F:DNA binding"/>
    <property type="evidence" value="ECO:0007669"/>
    <property type="project" value="UniProtKB-KW"/>
</dbReference>
<feature type="domain" description="HTH gntR-type" evidence="4">
    <location>
        <begin position="17"/>
        <end position="85"/>
    </location>
</feature>
<dbReference type="SMART" id="SM00895">
    <property type="entry name" value="FCD"/>
    <property type="match status" value="1"/>
</dbReference>
<accession>A0A934U4Y5</accession>
<evidence type="ECO:0000313" key="5">
    <source>
        <dbReference type="EMBL" id="MBJ8340891.1"/>
    </source>
</evidence>
<keyword evidence="2" id="KW-0238">DNA-binding</keyword>
<dbReference type="Gene3D" id="1.20.120.530">
    <property type="entry name" value="GntR ligand-binding domain-like"/>
    <property type="match status" value="1"/>
</dbReference>
<keyword evidence="3" id="KW-0804">Transcription</keyword>
<dbReference type="Pfam" id="PF07729">
    <property type="entry name" value="FCD"/>
    <property type="match status" value="1"/>
</dbReference>
<evidence type="ECO:0000256" key="1">
    <source>
        <dbReference type="ARBA" id="ARBA00023015"/>
    </source>
</evidence>
<protein>
    <submittedName>
        <fullName evidence="5">FadR family transcriptional regulator</fullName>
    </submittedName>
</protein>
<dbReference type="Proteomes" id="UP000655868">
    <property type="component" value="Unassembled WGS sequence"/>
</dbReference>
<dbReference type="EMBL" id="JAEMNV010000006">
    <property type="protein sequence ID" value="MBJ8340891.1"/>
    <property type="molecule type" value="Genomic_DNA"/>
</dbReference>
<dbReference type="InterPro" id="IPR000524">
    <property type="entry name" value="Tscrpt_reg_HTH_GntR"/>
</dbReference>
<dbReference type="SMART" id="SM00345">
    <property type="entry name" value="HTH_GNTR"/>
    <property type="match status" value="1"/>
</dbReference>
<dbReference type="RefSeq" id="WP_199706070.1">
    <property type="nucleotide sequence ID" value="NZ_JAEMNV010000006.1"/>
</dbReference>
<dbReference type="InterPro" id="IPR011711">
    <property type="entry name" value="GntR_C"/>
</dbReference>
<dbReference type="InterPro" id="IPR008920">
    <property type="entry name" value="TF_FadR/GntR_C"/>
</dbReference>
<dbReference type="InterPro" id="IPR036388">
    <property type="entry name" value="WH-like_DNA-bd_sf"/>
</dbReference>
<keyword evidence="6" id="KW-1185">Reference proteome</keyword>
<reference evidence="5" key="1">
    <citation type="submission" date="2020-12" db="EMBL/GenBank/DDBJ databases">
        <title>Antrihabitans popcorni sp. nov. and Antrihabitans auranticaus sp. nov., isolated from a larva cave.</title>
        <authorList>
            <person name="Lee S.D."/>
            <person name="Kim I.S."/>
        </authorList>
    </citation>
    <scope>NUCLEOTIDE SEQUENCE</scope>
    <source>
        <strain evidence="5">YC3-6</strain>
    </source>
</reference>
<dbReference type="PANTHER" id="PTHR43537:SF5">
    <property type="entry name" value="UXU OPERON TRANSCRIPTIONAL REGULATOR"/>
    <property type="match status" value="1"/>
</dbReference>
<dbReference type="Gene3D" id="1.10.10.10">
    <property type="entry name" value="Winged helix-like DNA-binding domain superfamily/Winged helix DNA-binding domain"/>
    <property type="match status" value="1"/>
</dbReference>
<organism evidence="5 6">
    <name type="scientific">Antrihabitans stalagmiti</name>
    <dbReference type="NCBI Taxonomy" id="2799499"/>
    <lineage>
        <taxon>Bacteria</taxon>
        <taxon>Bacillati</taxon>
        <taxon>Actinomycetota</taxon>
        <taxon>Actinomycetes</taxon>
        <taxon>Mycobacteriales</taxon>
        <taxon>Nocardiaceae</taxon>
        <taxon>Antrihabitans</taxon>
    </lineage>
</organism>
<dbReference type="Pfam" id="PF00392">
    <property type="entry name" value="GntR"/>
    <property type="match status" value="1"/>
</dbReference>
<dbReference type="InterPro" id="IPR036390">
    <property type="entry name" value="WH_DNA-bd_sf"/>
</dbReference>
<sequence length="235" mass="25086">MNLSDSWADRQPTSSRVGAAEAVLADLRAAIENGDLPVGTKLPAEATLSARYSVSRSVVREALRSSTALGFTETHTGKGTFVISDRPRSEPVFGEYSAGALREARPHIEVPAAGFAALRRTDVQLAQLRELVDKMDAETDPAEWVRLDGEFHLAIAAASGNGVFAAVVGELRDALSQQSKMINKLSKRQQASGVEHRVILDAIADGSYEGAANAMSDHLRIVESTVVSLFPASTE</sequence>
<dbReference type="PANTHER" id="PTHR43537">
    <property type="entry name" value="TRANSCRIPTIONAL REGULATOR, GNTR FAMILY"/>
    <property type="match status" value="1"/>
</dbReference>
<comment type="caution">
    <text evidence="5">The sequence shown here is derived from an EMBL/GenBank/DDBJ whole genome shotgun (WGS) entry which is preliminary data.</text>
</comment>
<dbReference type="PRINTS" id="PR00035">
    <property type="entry name" value="HTHGNTR"/>
</dbReference>
<dbReference type="AlphaFoldDB" id="A0A934U4Y5"/>
<evidence type="ECO:0000256" key="2">
    <source>
        <dbReference type="ARBA" id="ARBA00023125"/>
    </source>
</evidence>
<dbReference type="GO" id="GO:0003700">
    <property type="term" value="F:DNA-binding transcription factor activity"/>
    <property type="evidence" value="ECO:0007669"/>
    <property type="project" value="InterPro"/>
</dbReference>
<name>A0A934U4Y5_9NOCA</name>
<gene>
    <name evidence="5" type="ORF">JGU71_18565</name>
</gene>
<keyword evidence="1" id="KW-0805">Transcription regulation</keyword>